<dbReference type="PANTHER" id="PTHR47182:SF2">
    <property type="entry name" value="CELL WALL ALPHA-1,3-GLUCAN SYNTHASE AGS1"/>
    <property type="match status" value="1"/>
</dbReference>
<dbReference type="Pfam" id="PF26108">
    <property type="entry name" value="GH_Mok13"/>
    <property type="match status" value="1"/>
</dbReference>
<organism evidence="2 3">
    <name type="scientific">Suillus fuscotomentosus</name>
    <dbReference type="NCBI Taxonomy" id="1912939"/>
    <lineage>
        <taxon>Eukaryota</taxon>
        <taxon>Fungi</taxon>
        <taxon>Dikarya</taxon>
        <taxon>Basidiomycota</taxon>
        <taxon>Agaricomycotina</taxon>
        <taxon>Agaricomycetes</taxon>
        <taxon>Agaricomycetidae</taxon>
        <taxon>Boletales</taxon>
        <taxon>Suillineae</taxon>
        <taxon>Suillaceae</taxon>
        <taxon>Suillus</taxon>
    </lineage>
</organism>
<dbReference type="Proteomes" id="UP001195769">
    <property type="component" value="Unassembled WGS sequence"/>
</dbReference>
<evidence type="ECO:0000313" key="2">
    <source>
        <dbReference type="EMBL" id="KAG1888040.1"/>
    </source>
</evidence>
<dbReference type="AlphaFoldDB" id="A0AAD4HBJ1"/>
<dbReference type="GO" id="GO:0047657">
    <property type="term" value="F:alpha-1,3-glucan synthase activity"/>
    <property type="evidence" value="ECO:0007669"/>
    <property type="project" value="TreeGrafter"/>
</dbReference>
<protein>
    <recommendedName>
        <fullName evidence="1">Mok11-13/Ags1-like GH beta-sandwich domain-containing protein</fullName>
    </recommendedName>
</protein>
<dbReference type="InterPro" id="IPR058656">
    <property type="entry name" value="Mok11-13/Ags1-like_GH"/>
</dbReference>
<keyword evidence="3" id="KW-1185">Reference proteome</keyword>
<dbReference type="GO" id="GO:0070600">
    <property type="term" value="P:fungal-type cell wall (1-&gt;3)-alpha-glucan biosynthetic process"/>
    <property type="evidence" value="ECO:0007669"/>
    <property type="project" value="TreeGrafter"/>
</dbReference>
<feature type="domain" description="Mok11-13/Ags1-like GH beta-sandwich" evidence="1">
    <location>
        <begin position="203"/>
        <end position="233"/>
    </location>
</feature>
<accession>A0AAD4HBJ1</accession>
<name>A0AAD4HBJ1_9AGAM</name>
<sequence length="300" mass="34804">MYLTVVSDESTTLVCPSRFLIHYLPWGFEQYVDLSWTWPHPDYIVPWSSNGLGGYAFYYSIYRSLIRFLGADDKLVVTSDLNTNLITAWNQMLVTNDFLNPDTGLADPKPIFGTSNFDVFRWPRVPLIYYGEEQNFYLYDSTVSNYLSLRPSSYDEQQGLSTLMGCDDDWNSLDHFDPTTDMRRLLKHFLYPGTTYNAIQDGFELVQLGNWTYFVEFPGSNSTATELGLWSRITRRYVGGTTVRNLRSPYENYTLVDSGLSYHNNGEGPWYVVHLLLRKGEANNVMVFPESDYVRRFQLH</sequence>
<proteinExistence type="predicted"/>
<dbReference type="GeneID" id="64663655"/>
<reference evidence="2" key="1">
    <citation type="journal article" date="2020" name="New Phytol.">
        <title>Comparative genomics reveals dynamic genome evolution in host specialist ectomycorrhizal fungi.</title>
        <authorList>
            <person name="Lofgren L.A."/>
            <person name="Nguyen N.H."/>
            <person name="Vilgalys R."/>
            <person name="Ruytinx J."/>
            <person name="Liao H.L."/>
            <person name="Branco S."/>
            <person name="Kuo A."/>
            <person name="LaButti K."/>
            <person name="Lipzen A."/>
            <person name="Andreopoulos W."/>
            <person name="Pangilinan J."/>
            <person name="Riley R."/>
            <person name="Hundley H."/>
            <person name="Na H."/>
            <person name="Barry K."/>
            <person name="Grigoriev I.V."/>
            <person name="Stajich J.E."/>
            <person name="Kennedy P.G."/>
        </authorList>
    </citation>
    <scope>NUCLEOTIDE SEQUENCE</scope>
    <source>
        <strain evidence="2">FC203</strain>
    </source>
</reference>
<evidence type="ECO:0000259" key="1">
    <source>
        <dbReference type="Pfam" id="PF26108"/>
    </source>
</evidence>
<dbReference type="PANTHER" id="PTHR47182">
    <property type="entry name" value="CELL WALL ALPHA-1,3-GLUCAN SYNTHASE AGS1-RELATED"/>
    <property type="match status" value="1"/>
</dbReference>
<dbReference type="RefSeq" id="XP_041217116.1">
    <property type="nucleotide sequence ID" value="XM_041369357.1"/>
</dbReference>
<dbReference type="InterPro" id="IPR058655">
    <property type="entry name" value="Mok11-14/Ags1-like"/>
</dbReference>
<dbReference type="EMBL" id="JABBWK010000183">
    <property type="protein sequence ID" value="KAG1888040.1"/>
    <property type="molecule type" value="Genomic_DNA"/>
</dbReference>
<comment type="caution">
    <text evidence="2">The sequence shown here is derived from an EMBL/GenBank/DDBJ whole genome shotgun (WGS) entry which is preliminary data.</text>
</comment>
<gene>
    <name evidence="2" type="ORF">F5891DRAFT_1218332</name>
</gene>
<dbReference type="GO" id="GO:0009277">
    <property type="term" value="C:fungal-type cell wall"/>
    <property type="evidence" value="ECO:0007669"/>
    <property type="project" value="TreeGrafter"/>
</dbReference>
<evidence type="ECO:0000313" key="3">
    <source>
        <dbReference type="Proteomes" id="UP001195769"/>
    </source>
</evidence>